<accession>A0A8J2PES1</accession>
<evidence type="ECO:0000256" key="1">
    <source>
        <dbReference type="SAM" id="SignalP"/>
    </source>
</evidence>
<keyword evidence="1" id="KW-0732">Signal</keyword>
<evidence type="ECO:0000313" key="3">
    <source>
        <dbReference type="Proteomes" id="UP000708208"/>
    </source>
</evidence>
<dbReference type="EMBL" id="CAJVCH010496386">
    <property type="protein sequence ID" value="CAG7820977.1"/>
    <property type="molecule type" value="Genomic_DNA"/>
</dbReference>
<protein>
    <submittedName>
        <fullName evidence="2">Uncharacterized protein</fullName>
    </submittedName>
</protein>
<dbReference type="AlphaFoldDB" id="A0A8J2PES1"/>
<keyword evidence="3" id="KW-1185">Reference proteome</keyword>
<comment type="caution">
    <text evidence="2">The sequence shown here is derived from an EMBL/GenBank/DDBJ whole genome shotgun (WGS) entry which is preliminary data.</text>
</comment>
<gene>
    <name evidence="2" type="ORF">AFUS01_LOCUS31342</name>
</gene>
<sequence>LYVFQLITLLSLSFAQSIVLNLPKWAENNWLDCYTKLGSTFIIFVIAANLLELNIPLNEATSGNNDVDEMELRVEPINCKTRRSASVSAEDAKLVRTSNSVLPVVTDSPKILVLKSKLHLWIQLALQYYHR</sequence>
<proteinExistence type="predicted"/>
<feature type="chain" id="PRO_5035275217" evidence="1">
    <location>
        <begin position="16"/>
        <end position="131"/>
    </location>
</feature>
<organism evidence="2 3">
    <name type="scientific">Allacma fusca</name>
    <dbReference type="NCBI Taxonomy" id="39272"/>
    <lineage>
        <taxon>Eukaryota</taxon>
        <taxon>Metazoa</taxon>
        <taxon>Ecdysozoa</taxon>
        <taxon>Arthropoda</taxon>
        <taxon>Hexapoda</taxon>
        <taxon>Collembola</taxon>
        <taxon>Symphypleona</taxon>
        <taxon>Sminthuridae</taxon>
        <taxon>Allacma</taxon>
    </lineage>
</organism>
<reference evidence="2" key="1">
    <citation type="submission" date="2021-06" db="EMBL/GenBank/DDBJ databases">
        <authorList>
            <person name="Hodson N. C."/>
            <person name="Mongue J. A."/>
            <person name="Jaron S. K."/>
        </authorList>
    </citation>
    <scope>NUCLEOTIDE SEQUENCE</scope>
</reference>
<evidence type="ECO:0000313" key="2">
    <source>
        <dbReference type="EMBL" id="CAG7820977.1"/>
    </source>
</evidence>
<feature type="non-terminal residue" evidence="2">
    <location>
        <position position="1"/>
    </location>
</feature>
<dbReference type="Proteomes" id="UP000708208">
    <property type="component" value="Unassembled WGS sequence"/>
</dbReference>
<name>A0A8J2PES1_9HEXA</name>
<feature type="signal peptide" evidence="1">
    <location>
        <begin position="1"/>
        <end position="15"/>
    </location>
</feature>